<dbReference type="SUPFAM" id="SSF53383">
    <property type="entry name" value="PLP-dependent transferases"/>
    <property type="match status" value="1"/>
</dbReference>
<name>A0A1G7UIT1_9FLAO</name>
<evidence type="ECO:0000256" key="3">
    <source>
        <dbReference type="PIRSR" id="PIRSR000390-2"/>
    </source>
</evidence>
<dbReference type="InterPro" id="IPR015421">
    <property type="entry name" value="PyrdxlP-dep_Trfase_major"/>
</dbReference>
<dbReference type="OrthoDB" id="9810913at2"/>
<dbReference type="PANTHER" id="PTHR30244:SF34">
    <property type="entry name" value="DTDP-4-AMINO-4,6-DIDEOXYGALACTOSE TRANSAMINASE"/>
    <property type="match status" value="1"/>
</dbReference>
<dbReference type="Pfam" id="PF01041">
    <property type="entry name" value="DegT_DnrJ_EryC1"/>
    <property type="match status" value="1"/>
</dbReference>
<evidence type="ECO:0000256" key="2">
    <source>
        <dbReference type="PIRSR" id="PIRSR000390-1"/>
    </source>
</evidence>
<dbReference type="CDD" id="cd00616">
    <property type="entry name" value="AHBA_syn"/>
    <property type="match status" value="1"/>
</dbReference>
<reference evidence="5 6" key="1">
    <citation type="submission" date="2016-10" db="EMBL/GenBank/DDBJ databases">
        <authorList>
            <person name="de Groot N.N."/>
        </authorList>
    </citation>
    <scope>NUCLEOTIDE SEQUENCE [LARGE SCALE GENOMIC DNA]</scope>
    <source>
        <strain evidence="5 6">DSM 19803</strain>
    </source>
</reference>
<sequence>MKILFNKPYKSGNELKYIADSIESGKISGDGIYTKKCHDFLENKFGYNKALLTTSCTDALEMAAILIDVKPGDEVIMPSYTFVSTANAFVLRGAKLVFADSKKDHPGIDEEAIETLITSKTKAIVPVHYAGVACDMDKIMELAKNYDLFVIEDAAQAIDSYYLGKDGLKKPLGSIGHLAAFSFHETKNIISGEGGMLVVNDEKFLKRAEIIREKGTNRSAFFRGEIDKYGWVDVGSSFLPSDIIAAYLYAQLESLEFIQDRRKSIWNRYDNAFRGVLDSKHDITLPFIPSHATNNAHMYYLVCSSIDERKKLLAYLKSNGILAVFHYLSLHESKFFNGKHEGLNLKESDRYTNCLVRLPLFVELGEQEQDFIIKHINEFYKKK</sequence>
<dbReference type="InterPro" id="IPR000653">
    <property type="entry name" value="DegT/StrS_aminotransferase"/>
</dbReference>
<dbReference type="InterPro" id="IPR012749">
    <property type="entry name" value="WecE-like"/>
</dbReference>
<dbReference type="PANTHER" id="PTHR30244">
    <property type="entry name" value="TRANSAMINASE"/>
    <property type="match status" value="1"/>
</dbReference>
<dbReference type="AlphaFoldDB" id="A0A1G7UIT1"/>
<gene>
    <name evidence="5" type="ORF">SAMN04488027_102103</name>
</gene>
<dbReference type="GO" id="GO:0030170">
    <property type="term" value="F:pyridoxal phosphate binding"/>
    <property type="evidence" value="ECO:0007669"/>
    <property type="project" value="TreeGrafter"/>
</dbReference>
<feature type="modified residue" description="N6-(pyridoxal phosphate)lysine" evidence="3">
    <location>
        <position position="187"/>
    </location>
</feature>
<dbReference type="Proteomes" id="UP000199296">
    <property type="component" value="Unassembled WGS sequence"/>
</dbReference>
<evidence type="ECO:0000313" key="5">
    <source>
        <dbReference type="EMBL" id="SDG47397.1"/>
    </source>
</evidence>
<dbReference type="InterPro" id="IPR015424">
    <property type="entry name" value="PyrdxlP-dep_Trfase"/>
</dbReference>
<organism evidence="5 6">
    <name type="scientific">Psychroflexus sediminis</name>
    <dbReference type="NCBI Taxonomy" id="470826"/>
    <lineage>
        <taxon>Bacteria</taxon>
        <taxon>Pseudomonadati</taxon>
        <taxon>Bacteroidota</taxon>
        <taxon>Flavobacteriia</taxon>
        <taxon>Flavobacteriales</taxon>
        <taxon>Flavobacteriaceae</taxon>
        <taxon>Psychroflexus</taxon>
    </lineage>
</organism>
<accession>A0A1G7UIT1</accession>
<dbReference type="FunFam" id="3.40.640.10:FF:000037">
    <property type="entry name" value="dTDP-4-amino-4,6-dideoxygalactose transaminase"/>
    <property type="match status" value="1"/>
</dbReference>
<dbReference type="Gene3D" id="3.40.640.10">
    <property type="entry name" value="Type I PLP-dependent aspartate aminotransferase-like (Major domain)"/>
    <property type="match status" value="1"/>
</dbReference>
<dbReference type="STRING" id="470826.SAMN04488027_102103"/>
<evidence type="ECO:0000256" key="1">
    <source>
        <dbReference type="ARBA" id="ARBA00037999"/>
    </source>
</evidence>
<keyword evidence="6" id="KW-1185">Reference proteome</keyword>
<protein>
    <submittedName>
        <fullName evidence="5">dTDP-4-amino-4,6-dideoxygalactose transaminase</fullName>
    </submittedName>
</protein>
<proteinExistence type="inferred from homology"/>
<evidence type="ECO:0000256" key="4">
    <source>
        <dbReference type="RuleBase" id="RU004508"/>
    </source>
</evidence>
<dbReference type="NCBIfam" id="TIGR02379">
    <property type="entry name" value="ECA_wecE"/>
    <property type="match status" value="1"/>
</dbReference>
<keyword evidence="3 4" id="KW-0663">Pyridoxal phosphate</keyword>
<dbReference type="GO" id="GO:0019180">
    <property type="term" value="F:dTDP-4-amino-4,6-dideoxygalactose transaminase activity"/>
    <property type="evidence" value="ECO:0007669"/>
    <property type="project" value="TreeGrafter"/>
</dbReference>
<dbReference type="PIRSF" id="PIRSF000390">
    <property type="entry name" value="PLP_StrS"/>
    <property type="match status" value="1"/>
</dbReference>
<dbReference type="RefSeq" id="WP_093365010.1">
    <property type="nucleotide sequence ID" value="NZ_FNCW01000002.1"/>
</dbReference>
<feature type="active site" description="Proton acceptor" evidence="2">
    <location>
        <position position="187"/>
    </location>
</feature>
<dbReference type="GO" id="GO:0000271">
    <property type="term" value="P:polysaccharide biosynthetic process"/>
    <property type="evidence" value="ECO:0007669"/>
    <property type="project" value="TreeGrafter"/>
</dbReference>
<comment type="similarity">
    <text evidence="1 4">Belongs to the DegT/DnrJ/EryC1 family.</text>
</comment>
<dbReference type="NCBIfam" id="NF008687">
    <property type="entry name" value="PRK11706.1"/>
    <property type="match status" value="1"/>
</dbReference>
<dbReference type="EMBL" id="FNCW01000002">
    <property type="protein sequence ID" value="SDG47397.1"/>
    <property type="molecule type" value="Genomic_DNA"/>
</dbReference>
<evidence type="ECO:0000313" key="6">
    <source>
        <dbReference type="Proteomes" id="UP000199296"/>
    </source>
</evidence>